<evidence type="ECO:0000259" key="9">
    <source>
        <dbReference type="Pfam" id="PF05504"/>
    </source>
</evidence>
<evidence type="ECO:0000256" key="4">
    <source>
        <dbReference type="ARBA" id="ARBA00022729"/>
    </source>
</evidence>
<feature type="compositionally biased region" description="Gly residues" evidence="8">
    <location>
        <begin position="67"/>
        <end position="81"/>
    </location>
</feature>
<accession>H6NBD1</accession>
<feature type="domain" description="Spore germination protein N-terminal" evidence="10">
    <location>
        <begin position="30"/>
        <end position="206"/>
    </location>
</feature>
<dbReference type="Pfam" id="PF25198">
    <property type="entry name" value="Spore_GerAC_N"/>
    <property type="match status" value="1"/>
</dbReference>
<evidence type="ECO:0000313" key="11">
    <source>
        <dbReference type="EMBL" id="AFC32877.1"/>
    </source>
</evidence>
<reference evidence="11 12" key="1">
    <citation type="journal article" date="2012" name="J. Bacteriol.">
        <title>Complete Genome Sequence of Paenibacillus mucilaginosus 3016, a Bacterium Functional as Microbial Fertilizer.</title>
        <authorList>
            <person name="Ma M."/>
            <person name="Wang Z."/>
            <person name="Li L."/>
            <person name="Jiang X."/>
            <person name="Guan D."/>
            <person name="Cao F."/>
            <person name="Chen H."/>
            <person name="Wang X."/>
            <person name="Shen D."/>
            <person name="Du B."/>
            <person name="Li J."/>
        </authorList>
    </citation>
    <scope>NUCLEOTIDE SEQUENCE [LARGE SCALE GENOMIC DNA]</scope>
    <source>
        <strain evidence="11 12">3016</strain>
    </source>
</reference>
<dbReference type="EMBL" id="CP003235">
    <property type="protein sequence ID" value="AFC32877.1"/>
    <property type="molecule type" value="Genomic_DNA"/>
</dbReference>
<dbReference type="RefSeq" id="WP_014372063.1">
    <property type="nucleotide sequence ID" value="NC_016935.1"/>
</dbReference>
<evidence type="ECO:0000259" key="10">
    <source>
        <dbReference type="Pfam" id="PF25198"/>
    </source>
</evidence>
<organism evidence="11 12">
    <name type="scientific">Paenibacillus mucilaginosus 3016</name>
    <dbReference type="NCBI Taxonomy" id="1116391"/>
    <lineage>
        <taxon>Bacteria</taxon>
        <taxon>Bacillati</taxon>
        <taxon>Bacillota</taxon>
        <taxon>Bacilli</taxon>
        <taxon>Bacillales</taxon>
        <taxon>Paenibacillaceae</taxon>
        <taxon>Paenibacillus</taxon>
    </lineage>
</organism>
<dbReference type="AlphaFoldDB" id="H6NBD1"/>
<dbReference type="GO" id="GO:0009847">
    <property type="term" value="P:spore germination"/>
    <property type="evidence" value="ECO:0007669"/>
    <property type="project" value="InterPro"/>
</dbReference>
<keyword evidence="3" id="KW-0309">Germination</keyword>
<dbReference type="KEGG" id="pmq:PM3016_6241"/>
<comment type="similarity">
    <text evidence="2">Belongs to the GerABKC lipoprotein family.</text>
</comment>
<name>H6NBD1_9BACL</name>
<evidence type="ECO:0000256" key="2">
    <source>
        <dbReference type="ARBA" id="ARBA00007886"/>
    </source>
</evidence>
<evidence type="ECO:0000256" key="1">
    <source>
        <dbReference type="ARBA" id="ARBA00004635"/>
    </source>
</evidence>
<keyword evidence="7" id="KW-0449">Lipoprotein</keyword>
<keyword evidence="5" id="KW-0472">Membrane</keyword>
<dbReference type="Proteomes" id="UP000007523">
    <property type="component" value="Chromosome"/>
</dbReference>
<keyword evidence="12" id="KW-1185">Reference proteome</keyword>
<gene>
    <name evidence="11" type="ORF">PM3016_6241</name>
</gene>
<comment type="subcellular location">
    <subcellularLocation>
        <location evidence="1">Membrane</location>
        <topology evidence="1">Lipid-anchor</topology>
    </subcellularLocation>
</comment>
<dbReference type="HOGENOM" id="CLU_051140_0_0_9"/>
<dbReference type="STRING" id="1116391.PM3016_6241"/>
<evidence type="ECO:0000256" key="8">
    <source>
        <dbReference type="SAM" id="MobiDB-lite"/>
    </source>
</evidence>
<feature type="domain" description="Spore germination GerAC-like C-terminal" evidence="9">
    <location>
        <begin position="224"/>
        <end position="390"/>
    </location>
</feature>
<dbReference type="PANTHER" id="PTHR35789">
    <property type="entry name" value="SPORE GERMINATION PROTEIN B3"/>
    <property type="match status" value="1"/>
</dbReference>
<dbReference type="InterPro" id="IPR008844">
    <property type="entry name" value="Spore_GerAC-like"/>
</dbReference>
<evidence type="ECO:0000256" key="5">
    <source>
        <dbReference type="ARBA" id="ARBA00023136"/>
    </source>
</evidence>
<keyword evidence="6" id="KW-0564">Palmitate</keyword>
<protein>
    <submittedName>
        <fullName evidence="11">Germination protein, GerC family</fullName>
    </submittedName>
</protein>
<dbReference type="PROSITE" id="PS51257">
    <property type="entry name" value="PROKAR_LIPOPROTEIN"/>
    <property type="match status" value="1"/>
</dbReference>
<dbReference type="Pfam" id="PF05504">
    <property type="entry name" value="Spore_GerAC"/>
    <property type="match status" value="1"/>
</dbReference>
<evidence type="ECO:0000313" key="12">
    <source>
        <dbReference type="Proteomes" id="UP000007523"/>
    </source>
</evidence>
<feature type="region of interest" description="Disordered" evidence="8">
    <location>
        <begin position="64"/>
        <end position="83"/>
    </location>
</feature>
<sequence>MNDRQRNRTAQSVFCLLCGFLILTLTGCWNRVEVNDLALIMAAGIDKKDEDGIELTAQIFIPKSGGAQQGGGSTSGSGGAQGQTLVRTGRGVTIADAMSKLQEALPRKIFWGHTEVFIIGEQLARSGIREQLDFILRFPQMRERSSIFICKGTAKQVMEASPPLERSTSEVLREMTKSKQGLSLTVNELAQMLSGDSKAAIIPWVEPLPADRGNRDQQPIPYIMGTAVFKKDQMIGRIDDKTTRGVLWLRDEVERAIVTVAPEIADKGYVSFVLLRSSTELIPSVKGDQWSMTVKIETEDDVIQNTTKLDIMKPEITNSLEKELEKDIISRVNLALTKAQKERKVDIFGFNEVFHRHYPKQWEQIKENWEEKFPEIEVRVLADAKIRRPGSITSGGTLPEEEVMK</sequence>
<proteinExistence type="inferred from homology"/>
<dbReference type="Gene3D" id="6.20.190.10">
    <property type="entry name" value="Nutrient germinant receptor protein C, domain 1"/>
    <property type="match status" value="1"/>
</dbReference>
<evidence type="ECO:0000256" key="6">
    <source>
        <dbReference type="ARBA" id="ARBA00023139"/>
    </source>
</evidence>
<evidence type="ECO:0000256" key="3">
    <source>
        <dbReference type="ARBA" id="ARBA00022544"/>
    </source>
</evidence>
<dbReference type="InterPro" id="IPR038501">
    <property type="entry name" value="Spore_GerAC_C_sf"/>
</dbReference>
<evidence type="ECO:0000256" key="7">
    <source>
        <dbReference type="ARBA" id="ARBA00023288"/>
    </source>
</evidence>
<dbReference type="GO" id="GO:0016020">
    <property type="term" value="C:membrane"/>
    <property type="evidence" value="ECO:0007669"/>
    <property type="project" value="UniProtKB-SubCell"/>
</dbReference>
<dbReference type="Gene3D" id="3.30.300.210">
    <property type="entry name" value="Nutrient germinant receptor protein C, domain 3"/>
    <property type="match status" value="1"/>
</dbReference>
<dbReference type="NCBIfam" id="TIGR02887">
    <property type="entry name" value="spore_ger_x_C"/>
    <property type="match status" value="1"/>
</dbReference>
<dbReference type="InterPro" id="IPR057336">
    <property type="entry name" value="GerAC_N"/>
</dbReference>
<dbReference type="PANTHER" id="PTHR35789:SF1">
    <property type="entry name" value="SPORE GERMINATION PROTEIN B3"/>
    <property type="match status" value="1"/>
</dbReference>
<dbReference type="InterPro" id="IPR046953">
    <property type="entry name" value="Spore_GerAC-like_C"/>
</dbReference>
<keyword evidence="4" id="KW-0732">Signal</keyword>